<proteinExistence type="predicted"/>
<name>A0A415FA44_9BACT</name>
<reference evidence="1 2" key="1">
    <citation type="submission" date="2018-08" db="EMBL/GenBank/DDBJ databases">
        <title>A genome reference for cultivated species of the human gut microbiota.</title>
        <authorList>
            <person name="Zou Y."/>
            <person name="Xue W."/>
            <person name="Luo G."/>
        </authorList>
    </citation>
    <scope>NUCLEOTIDE SEQUENCE [LARGE SCALE GENOMIC DNA]</scope>
    <source>
        <strain evidence="1 2">AF46-2NS</strain>
    </source>
</reference>
<sequence>MFNREGAAVMVAPSIKRKIMTHKRTSKRMKRLLENIAQAEGVDNTLPDTEKLKMFLDGRINVKDIETGELLNPNLFEWARKIDGEYYDKFPVYQVIYTNGVLQRKYLPYNTLCSRQ</sequence>
<dbReference type="EMBL" id="QRNB01000001">
    <property type="protein sequence ID" value="RHK13151.1"/>
    <property type="molecule type" value="Genomic_DNA"/>
</dbReference>
<gene>
    <name evidence="1" type="ORF">DW079_00285</name>
</gene>
<protein>
    <submittedName>
        <fullName evidence="1">Uncharacterized protein</fullName>
    </submittedName>
</protein>
<evidence type="ECO:0000313" key="1">
    <source>
        <dbReference type="EMBL" id="RHK13151.1"/>
    </source>
</evidence>
<dbReference type="Proteomes" id="UP000286211">
    <property type="component" value="Unassembled WGS sequence"/>
</dbReference>
<organism evidence="1 2">
    <name type="scientific">Segatella copri</name>
    <dbReference type="NCBI Taxonomy" id="165179"/>
    <lineage>
        <taxon>Bacteria</taxon>
        <taxon>Pseudomonadati</taxon>
        <taxon>Bacteroidota</taxon>
        <taxon>Bacteroidia</taxon>
        <taxon>Bacteroidales</taxon>
        <taxon>Prevotellaceae</taxon>
        <taxon>Segatella</taxon>
    </lineage>
</organism>
<comment type="caution">
    <text evidence="1">The sequence shown here is derived from an EMBL/GenBank/DDBJ whole genome shotgun (WGS) entry which is preliminary data.</text>
</comment>
<accession>A0A415FA44</accession>
<evidence type="ECO:0000313" key="2">
    <source>
        <dbReference type="Proteomes" id="UP000286211"/>
    </source>
</evidence>
<dbReference type="AlphaFoldDB" id="A0A415FA44"/>